<feature type="non-terminal residue" evidence="2">
    <location>
        <position position="1"/>
    </location>
</feature>
<dbReference type="EMBL" id="KB733471">
    <property type="protein sequence ID" value="ENI00867.1"/>
    <property type="molecule type" value="Genomic_DNA"/>
</dbReference>
<reference evidence="3" key="2">
    <citation type="journal article" date="2013" name="PLoS Genet.">
        <title>Comparative genome structure, secondary metabolite, and effector coding capacity across Cochliobolus pathogens.</title>
        <authorList>
            <person name="Condon B.J."/>
            <person name="Leng Y."/>
            <person name="Wu D."/>
            <person name="Bushley K.E."/>
            <person name="Ohm R.A."/>
            <person name="Otillar R."/>
            <person name="Martin J."/>
            <person name="Schackwitz W."/>
            <person name="Grimwood J."/>
            <person name="MohdZainudin N."/>
            <person name="Xue C."/>
            <person name="Wang R."/>
            <person name="Manning V.A."/>
            <person name="Dhillon B."/>
            <person name="Tu Z.J."/>
            <person name="Steffenson B.J."/>
            <person name="Salamov A."/>
            <person name="Sun H."/>
            <person name="Lowry S."/>
            <person name="LaButti K."/>
            <person name="Han J."/>
            <person name="Copeland A."/>
            <person name="Lindquist E."/>
            <person name="Barry K."/>
            <person name="Schmutz J."/>
            <person name="Baker S.E."/>
            <person name="Ciuffetti L.M."/>
            <person name="Grigoriev I.V."/>
            <person name="Zhong S."/>
            <person name="Turgeon B.G."/>
        </authorList>
    </citation>
    <scope>NUCLEOTIDE SEQUENCE [LARGE SCALE GENOMIC DNA]</scope>
    <source>
        <strain evidence="3">C4 / ATCC 48331 / race T</strain>
    </source>
</reference>
<evidence type="ECO:0000259" key="1">
    <source>
        <dbReference type="Pfam" id="PF06985"/>
    </source>
</evidence>
<organism evidence="2 3">
    <name type="scientific">Cochliobolus heterostrophus (strain C4 / ATCC 48331 / race T)</name>
    <name type="common">Southern corn leaf blight fungus</name>
    <name type="synonym">Bipolaris maydis</name>
    <dbReference type="NCBI Taxonomy" id="665024"/>
    <lineage>
        <taxon>Eukaryota</taxon>
        <taxon>Fungi</taxon>
        <taxon>Dikarya</taxon>
        <taxon>Ascomycota</taxon>
        <taxon>Pezizomycotina</taxon>
        <taxon>Dothideomycetes</taxon>
        <taxon>Pleosporomycetidae</taxon>
        <taxon>Pleosporales</taxon>
        <taxon>Pleosporineae</taxon>
        <taxon>Pleosporaceae</taxon>
        <taxon>Bipolaris</taxon>
    </lineage>
</organism>
<feature type="non-terminal residue" evidence="2">
    <location>
        <position position="99"/>
    </location>
</feature>
<sequence>YACLSHCWASGENLKRTQENKRIHMDLGILIENLLQTYQEAVIVGKELGIHYLWIDSLCIVQDSEQDWSQQASRMADVYQNSFLTIAAIAARDSGGGLF</sequence>
<name>N4X6I0_COCH4</name>
<proteinExistence type="predicted"/>
<dbReference type="AlphaFoldDB" id="N4X6I0"/>
<gene>
    <name evidence="2" type="ORF">COCC4DRAFT_106401</name>
</gene>
<dbReference type="PANTHER" id="PTHR33112:SF9">
    <property type="entry name" value="HETEROKARYON INCOMPATIBILITY DOMAIN-CONTAINING PROTEIN"/>
    <property type="match status" value="1"/>
</dbReference>
<accession>N4X6I0</accession>
<dbReference type="Proteomes" id="UP000012338">
    <property type="component" value="Unassembled WGS sequence"/>
</dbReference>
<protein>
    <recommendedName>
        <fullName evidence="1">Heterokaryon incompatibility domain-containing protein</fullName>
    </recommendedName>
</protein>
<dbReference type="PANTHER" id="PTHR33112">
    <property type="entry name" value="DOMAIN PROTEIN, PUTATIVE-RELATED"/>
    <property type="match status" value="1"/>
</dbReference>
<dbReference type="HOGENOM" id="CLU_102622_2_0_1"/>
<keyword evidence="3" id="KW-1185">Reference proteome</keyword>
<reference evidence="2 3" key="1">
    <citation type="journal article" date="2012" name="PLoS Pathog.">
        <title>Diverse lifestyles and strategies of plant pathogenesis encoded in the genomes of eighteen Dothideomycetes fungi.</title>
        <authorList>
            <person name="Ohm R.A."/>
            <person name="Feau N."/>
            <person name="Henrissat B."/>
            <person name="Schoch C.L."/>
            <person name="Horwitz B.A."/>
            <person name="Barry K.W."/>
            <person name="Condon B.J."/>
            <person name="Copeland A.C."/>
            <person name="Dhillon B."/>
            <person name="Glaser F."/>
            <person name="Hesse C.N."/>
            <person name="Kosti I."/>
            <person name="LaButti K."/>
            <person name="Lindquist E.A."/>
            <person name="Lucas S."/>
            <person name="Salamov A.A."/>
            <person name="Bradshaw R.E."/>
            <person name="Ciuffetti L."/>
            <person name="Hamelin R.C."/>
            <person name="Kema G.H.J."/>
            <person name="Lawrence C."/>
            <person name="Scott J.A."/>
            <person name="Spatafora J.W."/>
            <person name="Turgeon B.G."/>
            <person name="de Wit P.J.G.M."/>
            <person name="Zhong S."/>
            <person name="Goodwin S.B."/>
            <person name="Grigoriev I.V."/>
        </authorList>
    </citation>
    <scope>NUCLEOTIDE SEQUENCE [LARGE SCALE GENOMIC DNA]</scope>
    <source>
        <strain evidence="3">C4 / ATCC 48331 / race T</strain>
    </source>
</reference>
<dbReference type="InterPro" id="IPR010730">
    <property type="entry name" value="HET"/>
</dbReference>
<evidence type="ECO:0000313" key="3">
    <source>
        <dbReference type="Proteomes" id="UP000012338"/>
    </source>
</evidence>
<dbReference type="Pfam" id="PF06985">
    <property type="entry name" value="HET"/>
    <property type="match status" value="1"/>
</dbReference>
<feature type="domain" description="Heterokaryon incompatibility" evidence="1">
    <location>
        <begin position="1"/>
        <end position="96"/>
    </location>
</feature>
<evidence type="ECO:0000313" key="2">
    <source>
        <dbReference type="EMBL" id="ENI00867.1"/>
    </source>
</evidence>
<dbReference type="OrthoDB" id="2958217at2759"/>